<evidence type="ECO:0000313" key="1">
    <source>
        <dbReference type="EMBL" id="KAK1447307.1"/>
    </source>
</evidence>
<comment type="caution">
    <text evidence="1">The sequence shown here is derived from an EMBL/GenBank/DDBJ whole genome shotgun (WGS) entry which is preliminary data.</text>
</comment>
<accession>A0AAI9TYP7</accession>
<name>A0AAI9TYP7_9PEZI</name>
<protein>
    <submittedName>
        <fullName evidence="1">Uncharacterized protein</fullName>
    </submittedName>
</protein>
<organism evidence="1 2">
    <name type="scientific">Colletotrichum melonis</name>
    <dbReference type="NCBI Taxonomy" id="1209925"/>
    <lineage>
        <taxon>Eukaryota</taxon>
        <taxon>Fungi</taxon>
        <taxon>Dikarya</taxon>
        <taxon>Ascomycota</taxon>
        <taxon>Pezizomycotina</taxon>
        <taxon>Sordariomycetes</taxon>
        <taxon>Hypocreomycetidae</taxon>
        <taxon>Glomerellales</taxon>
        <taxon>Glomerellaceae</taxon>
        <taxon>Colletotrichum</taxon>
        <taxon>Colletotrichum acutatum species complex</taxon>
    </lineage>
</organism>
<dbReference type="AlphaFoldDB" id="A0AAI9TYP7"/>
<gene>
    <name evidence="1" type="ORF">CMEL01_09146</name>
</gene>
<proteinExistence type="predicted"/>
<reference evidence="1 2" key="1">
    <citation type="submission" date="2016-10" db="EMBL/GenBank/DDBJ databases">
        <title>The genome sequence of Colletotrichum fioriniae PJ7.</title>
        <authorList>
            <person name="Baroncelli R."/>
        </authorList>
    </citation>
    <scope>NUCLEOTIDE SEQUENCE [LARGE SCALE GENOMIC DNA]</scope>
    <source>
        <strain evidence="1">Col 31</strain>
    </source>
</reference>
<keyword evidence="2" id="KW-1185">Reference proteome</keyword>
<dbReference type="EMBL" id="MLGG01000079">
    <property type="protein sequence ID" value="KAK1447307.1"/>
    <property type="molecule type" value="Genomic_DNA"/>
</dbReference>
<sequence length="38" mass="4546">MRRVSAGWSSSFSSVRPFLSFFSWRICLETRPLWRLVP</sequence>
<dbReference type="Proteomes" id="UP001239795">
    <property type="component" value="Unassembled WGS sequence"/>
</dbReference>
<evidence type="ECO:0000313" key="2">
    <source>
        <dbReference type="Proteomes" id="UP001239795"/>
    </source>
</evidence>